<dbReference type="AlphaFoldDB" id="A0A1A0DKC3"/>
<evidence type="ECO:0000256" key="6">
    <source>
        <dbReference type="RuleBase" id="RU000646"/>
    </source>
</evidence>
<dbReference type="PROSITE" id="PS00938">
    <property type="entry name" value="IF3"/>
    <property type="match status" value="1"/>
</dbReference>
<dbReference type="Gene3D" id="3.10.20.80">
    <property type="entry name" value="Translation initiation factor 3 (IF-3), N-terminal domain"/>
    <property type="match status" value="1"/>
</dbReference>
<comment type="subcellular location">
    <subcellularLocation>
        <location evidence="4 6">Cytoplasm</location>
    </subcellularLocation>
</comment>
<evidence type="ECO:0000256" key="3">
    <source>
        <dbReference type="ARBA" id="ARBA00022917"/>
    </source>
</evidence>
<comment type="subunit">
    <text evidence="4 6">Monomer.</text>
</comment>
<dbReference type="PANTHER" id="PTHR10938">
    <property type="entry name" value="TRANSLATION INITIATION FACTOR IF-3"/>
    <property type="match status" value="1"/>
</dbReference>
<dbReference type="SUPFAM" id="SSF55200">
    <property type="entry name" value="Translation initiation factor IF3, C-terminal domain"/>
    <property type="match status" value="1"/>
</dbReference>
<dbReference type="InterPro" id="IPR019813">
    <property type="entry name" value="Translation_initiation_fac3_CS"/>
</dbReference>
<dbReference type="GO" id="GO:0016020">
    <property type="term" value="C:membrane"/>
    <property type="evidence" value="ECO:0007669"/>
    <property type="project" value="TreeGrafter"/>
</dbReference>
<comment type="function">
    <text evidence="4 6">IF-3 binds to the 30S ribosomal subunit and shifts the equilibrium between 70S ribosomes and their 50S and 30S subunits in favor of the free subunits, thus enhancing the availability of 30S subunits on which protein synthesis initiation begins.</text>
</comment>
<dbReference type="Proteomes" id="UP000093796">
    <property type="component" value="Unassembled WGS sequence"/>
</dbReference>
<dbReference type="InterPro" id="IPR019814">
    <property type="entry name" value="Translation_initiation_fac_3_N"/>
</dbReference>
<dbReference type="FunFam" id="3.10.20.80:FF:000001">
    <property type="entry name" value="Translation initiation factor IF-3"/>
    <property type="match status" value="1"/>
</dbReference>
<dbReference type="NCBIfam" id="TIGR00168">
    <property type="entry name" value="infC"/>
    <property type="match status" value="1"/>
</dbReference>
<dbReference type="OMA" id="KCTVIFR"/>
<dbReference type="Gene3D" id="3.30.110.10">
    <property type="entry name" value="Translation initiation factor 3 (IF-3), C-terminal domain"/>
    <property type="match status" value="1"/>
</dbReference>
<reference evidence="9 10" key="1">
    <citation type="submission" date="2016-05" db="EMBL/GenBank/DDBJ databases">
        <title>Genome sequencing of Acetobacter pasteurianus strain SRCM100623.</title>
        <authorList>
            <person name="Song Y.R."/>
        </authorList>
    </citation>
    <scope>NUCLEOTIDE SEQUENCE [LARGE SCALE GENOMIC DNA]</scope>
    <source>
        <strain evidence="9 10">SRCM100623</strain>
    </source>
</reference>
<accession>A0A1A0DKC3</accession>
<dbReference type="SUPFAM" id="SSF54364">
    <property type="entry name" value="Translation initiation factor IF3, N-terminal domain"/>
    <property type="match status" value="1"/>
</dbReference>
<name>A0A1A0DKC3_ACEPA</name>
<gene>
    <name evidence="4" type="primary">infC</name>
    <name evidence="9" type="ORF">SRCM100623_00552</name>
</gene>
<keyword evidence="4" id="KW-0963">Cytoplasm</keyword>
<dbReference type="InterPro" id="IPR019815">
    <property type="entry name" value="Translation_initiation_fac_3_C"/>
</dbReference>
<comment type="caution">
    <text evidence="9">The sequence shown here is derived from an EMBL/GenBank/DDBJ whole genome shotgun (WGS) entry which is preliminary data.</text>
</comment>
<dbReference type="GO" id="GO:0032790">
    <property type="term" value="P:ribosome disassembly"/>
    <property type="evidence" value="ECO:0007669"/>
    <property type="project" value="TreeGrafter"/>
</dbReference>
<sequence length="162" mass="18763">MNEEIRVPQVRLIDENGEMAGIMTVRDALAKAYSVGLDLLEISPNAEPPVAKILDYGKFKYEQQKKRNEAKKKQKVIEIKEVKVRPNIDENDYQVKMRAVKTFIGEGDKVKVTLRFRGREMAHQELGIKVLERIRGEMDEVAKVEQMPRLENRQMIMVLAPR</sequence>
<evidence type="ECO:0000259" key="8">
    <source>
        <dbReference type="Pfam" id="PF05198"/>
    </source>
</evidence>
<dbReference type="Pfam" id="PF05198">
    <property type="entry name" value="IF3_N"/>
    <property type="match status" value="1"/>
</dbReference>
<dbReference type="eggNOG" id="COG0290">
    <property type="taxonomic scope" value="Bacteria"/>
</dbReference>
<keyword evidence="2 4" id="KW-0396">Initiation factor</keyword>
<dbReference type="GO" id="GO:0005829">
    <property type="term" value="C:cytosol"/>
    <property type="evidence" value="ECO:0007669"/>
    <property type="project" value="TreeGrafter"/>
</dbReference>
<proteinExistence type="inferred from homology"/>
<protein>
    <recommendedName>
        <fullName evidence="4 5">Translation initiation factor IF-3</fullName>
    </recommendedName>
</protein>
<dbReference type="FunFam" id="3.30.110.10:FF:000001">
    <property type="entry name" value="Translation initiation factor IF-3"/>
    <property type="match status" value="1"/>
</dbReference>
<organism evidence="9 10">
    <name type="scientific">Acetobacter pasteurianus</name>
    <name type="common">Acetobacter turbidans</name>
    <dbReference type="NCBI Taxonomy" id="438"/>
    <lineage>
        <taxon>Bacteria</taxon>
        <taxon>Pseudomonadati</taxon>
        <taxon>Pseudomonadota</taxon>
        <taxon>Alphaproteobacteria</taxon>
        <taxon>Acetobacterales</taxon>
        <taxon>Acetobacteraceae</taxon>
        <taxon>Acetobacter</taxon>
    </lineage>
</organism>
<feature type="domain" description="Translation initiation factor 3 N-terminal" evidence="8">
    <location>
        <begin position="1"/>
        <end position="70"/>
    </location>
</feature>
<feature type="domain" description="Translation initiation factor 3 C-terminal" evidence="7">
    <location>
        <begin position="77"/>
        <end position="161"/>
    </location>
</feature>
<evidence type="ECO:0000256" key="1">
    <source>
        <dbReference type="ARBA" id="ARBA00005439"/>
    </source>
</evidence>
<dbReference type="GO" id="GO:0043022">
    <property type="term" value="F:ribosome binding"/>
    <property type="evidence" value="ECO:0007669"/>
    <property type="project" value="UniProtKB-ARBA"/>
</dbReference>
<evidence type="ECO:0000256" key="5">
    <source>
        <dbReference type="NCBIfam" id="TIGR00168"/>
    </source>
</evidence>
<evidence type="ECO:0000313" key="10">
    <source>
        <dbReference type="Proteomes" id="UP000093796"/>
    </source>
</evidence>
<dbReference type="Pfam" id="PF00707">
    <property type="entry name" value="IF3_C"/>
    <property type="match status" value="1"/>
</dbReference>
<evidence type="ECO:0000259" key="7">
    <source>
        <dbReference type="Pfam" id="PF00707"/>
    </source>
</evidence>
<dbReference type="PANTHER" id="PTHR10938:SF0">
    <property type="entry name" value="TRANSLATION INITIATION FACTOR IF-3, MITOCHONDRIAL"/>
    <property type="match status" value="1"/>
</dbReference>
<dbReference type="PATRIC" id="fig|438.15.peg.624"/>
<comment type="similarity">
    <text evidence="1 4 6">Belongs to the IF-3 family.</text>
</comment>
<keyword evidence="3 4" id="KW-0648">Protein biosynthesis</keyword>
<dbReference type="HAMAP" id="MF_00080">
    <property type="entry name" value="IF_3"/>
    <property type="match status" value="1"/>
</dbReference>
<dbReference type="InterPro" id="IPR036787">
    <property type="entry name" value="T_IF-3_N_sf"/>
</dbReference>
<evidence type="ECO:0000313" key="9">
    <source>
        <dbReference type="EMBL" id="OAZ75127.1"/>
    </source>
</evidence>
<dbReference type="GO" id="GO:0003743">
    <property type="term" value="F:translation initiation factor activity"/>
    <property type="evidence" value="ECO:0007669"/>
    <property type="project" value="UniProtKB-UniRule"/>
</dbReference>
<dbReference type="InterPro" id="IPR036788">
    <property type="entry name" value="T_IF-3_C_sf"/>
</dbReference>
<dbReference type="InterPro" id="IPR001288">
    <property type="entry name" value="Translation_initiation_fac_3"/>
</dbReference>
<evidence type="ECO:0000256" key="4">
    <source>
        <dbReference type="HAMAP-Rule" id="MF_00080"/>
    </source>
</evidence>
<dbReference type="EMBL" id="LYUD01000045">
    <property type="protein sequence ID" value="OAZ75127.1"/>
    <property type="molecule type" value="Genomic_DNA"/>
</dbReference>
<evidence type="ECO:0000256" key="2">
    <source>
        <dbReference type="ARBA" id="ARBA00022540"/>
    </source>
</evidence>